<accession>A0ABS4I3Q5</accession>
<protein>
    <submittedName>
        <fullName evidence="1">Uncharacterized protein</fullName>
    </submittedName>
</protein>
<organism evidence="1 2">
    <name type="scientific">Paenibacillus aceris</name>
    <dbReference type="NCBI Taxonomy" id="869555"/>
    <lineage>
        <taxon>Bacteria</taxon>
        <taxon>Bacillati</taxon>
        <taxon>Bacillota</taxon>
        <taxon>Bacilli</taxon>
        <taxon>Bacillales</taxon>
        <taxon>Paenibacillaceae</taxon>
        <taxon>Paenibacillus</taxon>
    </lineage>
</organism>
<proteinExistence type="predicted"/>
<reference evidence="1 2" key="1">
    <citation type="submission" date="2021-03" db="EMBL/GenBank/DDBJ databases">
        <title>Genomic Encyclopedia of Type Strains, Phase IV (KMG-IV): sequencing the most valuable type-strain genomes for metagenomic binning, comparative biology and taxonomic classification.</title>
        <authorList>
            <person name="Goeker M."/>
        </authorList>
    </citation>
    <scope>NUCLEOTIDE SEQUENCE [LARGE SCALE GENOMIC DNA]</scope>
    <source>
        <strain evidence="1 2">DSM 24950</strain>
    </source>
</reference>
<dbReference type="EMBL" id="JAGGKV010000013">
    <property type="protein sequence ID" value="MBP1965360.1"/>
    <property type="molecule type" value="Genomic_DNA"/>
</dbReference>
<comment type="caution">
    <text evidence="1">The sequence shown here is derived from an EMBL/GenBank/DDBJ whole genome shotgun (WGS) entry which is preliminary data.</text>
</comment>
<gene>
    <name evidence="1" type="ORF">J2Z65_004597</name>
</gene>
<sequence length="146" mass="17148">MRHGVQNVIDNPRLLRKYRGENASHDYPRENLKIFHSRPRTPDHSRLPPPPPLDSFRISFYTTFRKHAAHPFARILVQLHYAAFLACKQYSVFAAYRISAVASVCGEPRRYIEFSAHIERSYWRICNRNCGARSSIHKKIKKPMNQ</sequence>
<evidence type="ECO:0000313" key="2">
    <source>
        <dbReference type="Proteomes" id="UP001519344"/>
    </source>
</evidence>
<evidence type="ECO:0000313" key="1">
    <source>
        <dbReference type="EMBL" id="MBP1965360.1"/>
    </source>
</evidence>
<name>A0ABS4I3Q5_9BACL</name>
<dbReference type="Proteomes" id="UP001519344">
    <property type="component" value="Unassembled WGS sequence"/>
</dbReference>
<keyword evidence="2" id="KW-1185">Reference proteome</keyword>